<dbReference type="EMBL" id="JBHUII010000001">
    <property type="protein sequence ID" value="MFD2204234.1"/>
    <property type="molecule type" value="Genomic_DNA"/>
</dbReference>
<dbReference type="RefSeq" id="WP_380247599.1">
    <property type="nucleotide sequence ID" value="NZ_JBHUII010000001.1"/>
</dbReference>
<comment type="caution">
    <text evidence="2">The sequence shown here is derived from an EMBL/GenBank/DDBJ whole genome shotgun (WGS) entry which is preliminary data.</text>
</comment>
<accession>A0ABW5BFE0</accession>
<dbReference type="InterPro" id="IPR036873">
    <property type="entry name" value="Rhodanese-like_dom_sf"/>
</dbReference>
<protein>
    <submittedName>
        <fullName evidence="2">Rhodanese-like domain-containing protein</fullName>
    </submittedName>
</protein>
<dbReference type="CDD" id="cd01522">
    <property type="entry name" value="RHOD_1"/>
    <property type="match status" value="1"/>
</dbReference>
<sequence>MEQKYAGDVSASEAWATLQENPKAALLDVRTIPEFQFVGVPDLSGIGKETHCLPWQVYPQMQINSDFVEAVKLSGMTQDQPILILCRSGVRSVSAAVALTVAGFTNCFNIEQGFEGPPDDKGHRGNLAGWKAAGIPWKQS</sequence>
<dbReference type="Pfam" id="PF00581">
    <property type="entry name" value="Rhodanese"/>
    <property type="match status" value="1"/>
</dbReference>
<dbReference type="InterPro" id="IPR044240">
    <property type="entry name" value="STR4-like"/>
</dbReference>
<reference evidence="3" key="1">
    <citation type="journal article" date="2019" name="Int. J. Syst. Evol. Microbiol.">
        <title>The Global Catalogue of Microorganisms (GCM) 10K type strain sequencing project: providing services to taxonomists for standard genome sequencing and annotation.</title>
        <authorList>
            <consortium name="The Broad Institute Genomics Platform"/>
            <consortium name="The Broad Institute Genome Sequencing Center for Infectious Disease"/>
            <person name="Wu L."/>
            <person name="Ma J."/>
        </authorList>
    </citation>
    <scope>NUCLEOTIDE SEQUENCE [LARGE SCALE GENOMIC DNA]</scope>
    <source>
        <strain evidence="3">CGMCC 4.7192</strain>
    </source>
</reference>
<dbReference type="Proteomes" id="UP001597294">
    <property type="component" value="Unassembled WGS sequence"/>
</dbReference>
<dbReference type="SMART" id="SM00450">
    <property type="entry name" value="RHOD"/>
    <property type="match status" value="1"/>
</dbReference>
<dbReference type="PANTHER" id="PTHR47377">
    <property type="entry name" value="RHODANESE-LIKE DOMAIN-CONTAINING PROTEIN 4, CHLOROPLASTIC"/>
    <property type="match status" value="1"/>
</dbReference>
<dbReference type="Gene3D" id="3.40.250.10">
    <property type="entry name" value="Rhodanese-like domain"/>
    <property type="match status" value="1"/>
</dbReference>
<dbReference type="SUPFAM" id="SSF52821">
    <property type="entry name" value="Rhodanese/Cell cycle control phosphatase"/>
    <property type="match status" value="1"/>
</dbReference>
<keyword evidence="3" id="KW-1185">Reference proteome</keyword>
<dbReference type="InterPro" id="IPR001763">
    <property type="entry name" value="Rhodanese-like_dom"/>
</dbReference>
<dbReference type="PANTHER" id="PTHR47377:SF1">
    <property type="entry name" value="RHODANESE-LIKE DOMAIN-CONTAINING PROTEIN 4, CHLOROPLASTIC"/>
    <property type="match status" value="1"/>
</dbReference>
<evidence type="ECO:0000313" key="2">
    <source>
        <dbReference type="EMBL" id="MFD2204234.1"/>
    </source>
</evidence>
<evidence type="ECO:0000313" key="3">
    <source>
        <dbReference type="Proteomes" id="UP001597294"/>
    </source>
</evidence>
<gene>
    <name evidence="2" type="ORF">ACFSKO_01350</name>
</gene>
<dbReference type="PROSITE" id="PS50206">
    <property type="entry name" value="RHODANESE_3"/>
    <property type="match status" value="1"/>
</dbReference>
<feature type="domain" description="Rhodanese" evidence="1">
    <location>
        <begin position="20"/>
        <end position="121"/>
    </location>
</feature>
<organism evidence="2 3">
    <name type="scientific">Kiloniella antarctica</name>
    <dbReference type="NCBI Taxonomy" id="1550907"/>
    <lineage>
        <taxon>Bacteria</taxon>
        <taxon>Pseudomonadati</taxon>
        <taxon>Pseudomonadota</taxon>
        <taxon>Alphaproteobacteria</taxon>
        <taxon>Rhodospirillales</taxon>
        <taxon>Kiloniellaceae</taxon>
        <taxon>Kiloniella</taxon>
    </lineage>
</organism>
<proteinExistence type="predicted"/>
<evidence type="ECO:0000259" key="1">
    <source>
        <dbReference type="PROSITE" id="PS50206"/>
    </source>
</evidence>
<name>A0ABW5BFE0_9PROT</name>